<dbReference type="GO" id="GO:0016787">
    <property type="term" value="F:hydrolase activity"/>
    <property type="evidence" value="ECO:0007669"/>
    <property type="project" value="UniProtKB-KW"/>
</dbReference>
<protein>
    <submittedName>
        <fullName evidence="1">HAD family hydrolase</fullName>
    </submittedName>
</protein>
<gene>
    <name evidence="1" type="ORF">AB664_28630</name>
</gene>
<reference evidence="1" key="1">
    <citation type="submission" date="2016-02" db="EMBL/GenBank/DDBJ databases">
        <title>Genomic sequences of Ochrobactrum anthropi.</title>
        <authorList>
            <person name="Chudasama K.S."/>
            <person name="Thaker V.S."/>
        </authorList>
    </citation>
    <scope>NUCLEOTIDE SEQUENCE [LARGE SCALE GENOMIC DNA]</scope>
    <source>
        <strain evidence="1">SUBG007</strain>
    </source>
</reference>
<sequence length="64" mass="6651">MLGIGDGVLTDVKGAADYGLDVLYISGGVHAADYAADGNVDFDRMNAFLQKHGHAPIASLYALV</sequence>
<dbReference type="EMBL" id="LUAY01001617">
    <property type="protein sequence ID" value="KYB46002.1"/>
    <property type="molecule type" value="Genomic_DNA"/>
</dbReference>
<organism evidence="1">
    <name type="scientific">Brucella anthropi</name>
    <name type="common">Ochrobactrum anthropi</name>
    <dbReference type="NCBI Taxonomy" id="529"/>
    <lineage>
        <taxon>Bacteria</taxon>
        <taxon>Pseudomonadati</taxon>
        <taxon>Pseudomonadota</taxon>
        <taxon>Alphaproteobacteria</taxon>
        <taxon>Hyphomicrobiales</taxon>
        <taxon>Brucellaceae</taxon>
        <taxon>Brucella/Ochrobactrum group</taxon>
        <taxon>Brucella</taxon>
    </lineage>
</organism>
<accession>A0A656Z6A6</accession>
<dbReference type="InterPro" id="IPR036412">
    <property type="entry name" value="HAD-like_sf"/>
</dbReference>
<proteinExistence type="predicted"/>
<keyword evidence="1" id="KW-0378">Hydrolase</keyword>
<name>A0A656Z6A6_BRUAN</name>
<comment type="caution">
    <text evidence="1">The sequence shown here is derived from an EMBL/GenBank/DDBJ whole genome shotgun (WGS) entry which is preliminary data.</text>
</comment>
<dbReference type="Pfam" id="PF13242">
    <property type="entry name" value="Hydrolase_like"/>
    <property type="match status" value="1"/>
</dbReference>
<dbReference type="SUPFAM" id="SSF56784">
    <property type="entry name" value="HAD-like"/>
    <property type="match status" value="1"/>
</dbReference>
<evidence type="ECO:0000313" key="1">
    <source>
        <dbReference type="EMBL" id="KYB46002.1"/>
    </source>
</evidence>
<dbReference type="AlphaFoldDB" id="A0A656Z6A6"/>